<comment type="subcellular location">
    <subcellularLocation>
        <location evidence="1">Membrane</location>
        <topology evidence="1">Multi-pass membrane protein</topology>
    </subcellularLocation>
</comment>
<name>A0A133N8U9_9FUSO</name>
<evidence type="ECO:0000256" key="4">
    <source>
        <dbReference type="ARBA" id="ARBA00023136"/>
    </source>
</evidence>
<evidence type="ECO:0000313" key="7">
    <source>
        <dbReference type="Proteomes" id="UP000070617"/>
    </source>
</evidence>
<keyword evidence="7" id="KW-1185">Reference proteome</keyword>
<evidence type="ECO:0000256" key="1">
    <source>
        <dbReference type="ARBA" id="ARBA00004141"/>
    </source>
</evidence>
<dbReference type="InterPro" id="IPR006480">
    <property type="entry name" value="Phage_holin_4_1"/>
</dbReference>
<feature type="transmembrane region" description="Helical" evidence="5">
    <location>
        <begin position="20"/>
        <end position="45"/>
    </location>
</feature>
<keyword evidence="3 5" id="KW-1133">Transmembrane helix</keyword>
<evidence type="ECO:0000256" key="5">
    <source>
        <dbReference type="SAM" id="Phobius"/>
    </source>
</evidence>
<dbReference type="AlphaFoldDB" id="A0A133N8U9"/>
<dbReference type="EMBL" id="LRPX01000094">
    <property type="protein sequence ID" value="KXA12730.1"/>
    <property type="molecule type" value="Genomic_DNA"/>
</dbReference>
<evidence type="ECO:0000256" key="3">
    <source>
        <dbReference type="ARBA" id="ARBA00022989"/>
    </source>
</evidence>
<organism evidence="6 7">
    <name type="scientific">Fusobacterium equinum</name>
    <dbReference type="NCBI Taxonomy" id="134605"/>
    <lineage>
        <taxon>Bacteria</taxon>
        <taxon>Fusobacteriati</taxon>
        <taxon>Fusobacteriota</taxon>
        <taxon>Fusobacteriia</taxon>
        <taxon>Fusobacteriales</taxon>
        <taxon>Fusobacteriaceae</taxon>
        <taxon>Fusobacterium</taxon>
    </lineage>
</organism>
<evidence type="ECO:0000313" key="6">
    <source>
        <dbReference type="EMBL" id="KXA12730.1"/>
    </source>
</evidence>
<dbReference type="Proteomes" id="UP000070617">
    <property type="component" value="Unassembled WGS sequence"/>
</dbReference>
<dbReference type="RefSeq" id="WP_060793915.1">
    <property type="nucleotide sequence ID" value="NZ_KQ956573.1"/>
</dbReference>
<evidence type="ECO:0000256" key="2">
    <source>
        <dbReference type="ARBA" id="ARBA00022692"/>
    </source>
</evidence>
<reference evidence="7" key="1">
    <citation type="submission" date="2016-01" db="EMBL/GenBank/DDBJ databases">
        <authorList>
            <person name="Mitreva M."/>
            <person name="Pepin K.H."/>
            <person name="Mihindukulasuriya K.A."/>
            <person name="Fulton R."/>
            <person name="Fronick C."/>
            <person name="O'Laughlin M."/>
            <person name="Miner T."/>
            <person name="Herter B."/>
            <person name="Rosa B.A."/>
            <person name="Cordes M."/>
            <person name="Tomlinson C."/>
            <person name="Wollam A."/>
            <person name="Palsikar V.B."/>
            <person name="Mardis E.R."/>
            <person name="Wilson R.K."/>
        </authorList>
    </citation>
    <scope>NUCLEOTIDE SEQUENCE [LARGE SCALE GENOMIC DNA]</scope>
    <source>
        <strain evidence="7">CMW8396</strain>
    </source>
</reference>
<dbReference type="Pfam" id="PF05105">
    <property type="entry name" value="Phage_holin_4_1"/>
    <property type="match status" value="1"/>
</dbReference>
<accession>A0A133N8U9</accession>
<keyword evidence="4 5" id="KW-0472">Membrane</keyword>
<dbReference type="PATRIC" id="fig|134605.3.peg.1651"/>
<proteinExistence type="predicted"/>
<dbReference type="NCBIfam" id="TIGR01593">
    <property type="entry name" value="holin_tox_secr"/>
    <property type="match status" value="1"/>
</dbReference>
<keyword evidence="2 5" id="KW-0812">Transmembrane</keyword>
<dbReference type="GO" id="GO:0016020">
    <property type="term" value="C:membrane"/>
    <property type="evidence" value="ECO:0007669"/>
    <property type="project" value="UniProtKB-SubCell"/>
</dbReference>
<gene>
    <name evidence="6" type="ORF">HMPREF3206_01672</name>
</gene>
<feature type="transmembrane region" description="Helical" evidence="5">
    <location>
        <begin position="89"/>
        <end position="109"/>
    </location>
</feature>
<dbReference type="STRING" id="134605.HMPREF3206_01672"/>
<sequence length="154" mass="17308">MEKEKGIIKIAITAMGYLSYFLGGWGISLETLFIFMICDYISGYMKSMMKGKLSSKKGFKGLVKKASYLIAVIVGVSLDKLILENHLNIPITIFGVPISFKIMIIFSIIGTEGISIVENLAEIGIKFPFPVERLFKQLRQDEPSKNTYDEKKEP</sequence>
<protein>
    <submittedName>
        <fullName evidence="6">Toxin secretion/phage lysis holin</fullName>
    </submittedName>
</protein>
<comment type="caution">
    <text evidence="6">The sequence shown here is derived from an EMBL/GenBank/DDBJ whole genome shotgun (WGS) entry which is preliminary data.</text>
</comment>